<keyword evidence="2" id="KW-1185">Reference proteome</keyword>
<dbReference type="Proteomes" id="UP001156694">
    <property type="component" value="Unassembled WGS sequence"/>
</dbReference>
<name>A0ABQ5VRU6_9RHOB</name>
<sequence length="219" mass="22445">MVDSSEIEALETQLDALENSVVATTQVAQSFQSGLSGMQDSLALTERTVDGVSRSLSNKLGNAFTDLVFEGAKLSDVLSNVAQSMIQSTFNQAVQPLTSGITDLISGGISNAIGAVLPFEKGGVFSSGRVTPFAKGGIVSSPTTFPMRGGTGLMGEAGPEAIIPLARGSDGALGVRGGSASNVTVNMNITSPDASSFTRSRAQVAAGISRAIQRGRRNF</sequence>
<accession>A0ABQ5VRU6</accession>
<comment type="caution">
    <text evidence="1">The sequence shown here is derived from an EMBL/GenBank/DDBJ whole genome shotgun (WGS) entry which is preliminary data.</text>
</comment>
<dbReference type="RefSeq" id="WP_284375589.1">
    <property type="nucleotide sequence ID" value="NZ_BSNN01000002.1"/>
</dbReference>
<organism evidence="1 2">
    <name type="scientific">Amylibacter marinus</name>
    <dbReference type="NCBI Taxonomy" id="1475483"/>
    <lineage>
        <taxon>Bacteria</taxon>
        <taxon>Pseudomonadati</taxon>
        <taxon>Pseudomonadota</taxon>
        <taxon>Alphaproteobacteria</taxon>
        <taxon>Rhodobacterales</taxon>
        <taxon>Paracoccaceae</taxon>
        <taxon>Amylibacter</taxon>
    </lineage>
</organism>
<evidence type="ECO:0000313" key="1">
    <source>
        <dbReference type="EMBL" id="GLQ34059.1"/>
    </source>
</evidence>
<dbReference type="EMBL" id="BSNN01000002">
    <property type="protein sequence ID" value="GLQ34059.1"/>
    <property type="molecule type" value="Genomic_DNA"/>
</dbReference>
<reference evidence="2" key="1">
    <citation type="journal article" date="2019" name="Int. J. Syst. Evol. Microbiol.">
        <title>The Global Catalogue of Microorganisms (GCM) 10K type strain sequencing project: providing services to taxonomists for standard genome sequencing and annotation.</title>
        <authorList>
            <consortium name="The Broad Institute Genomics Platform"/>
            <consortium name="The Broad Institute Genome Sequencing Center for Infectious Disease"/>
            <person name="Wu L."/>
            <person name="Ma J."/>
        </authorList>
    </citation>
    <scope>NUCLEOTIDE SEQUENCE [LARGE SCALE GENOMIC DNA]</scope>
    <source>
        <strain evidence="2">NBRC 110140</strain>
    </source>
</reference>
<evidence type="ECO:0000313" key="2">
    <source>
        <dbReference type="Proteomes" id="UP001156694"/>
    </source>
</evidence>
<gene>
    <name evidence="1" type="ORF">GCM10007939_03420</name>
</gene>
<protein>
    <submittedName>
        <fullName evidence="1">Tail protein</fullName>
    </submittedName>
</protein>
<proteinExistence type="predicted"/>